<dbReference type="AlphaFoldDB" id="G7YHX9"/>
<proteinExistence type="predicted"/>
<protein>
    <submittedName>
        <fullName evidence="2">Uncharacterized protein</fullName>
    </submittedName>
</protein>
<keyword evidence="3" id="KW-1185">Reference proteome</keyword>
<feature type="compositionally biased region" description="Basic and acidic residues" evidence="1">
    <location>
        <begin position="160"/>
        <end position="170"/>
    </location>
</feature>
<dbReference type="EMBL" id="DF143314">
    <property type="protein sequence ID" value="GAA52562.1"/>
    <property type="molecule type" value="Genomic_DNA"/>
</dbReference>
<gene>
    <name evidence="2" type="ORF">CLF_108329</name>
</gene>
<dbReference type="Proteomes" id="UP000008909">
    <property type="component" value="Unassembled WGS sequence"/>
</dbReference>
<reference evidence="2" key="1">
    <citation type="journal article" date="2011" name="Genome Biol.">
        <title>The draft genome of the carcinogenic human liver fluke Clonorchis sinensis.</title>
        <authorList>
            <person name="Wang X."/>
            <person name="Chen W."/>
            <person name="Huang Y."/>
            <person name="Sun J."/>
            <person name="Men J."/>
            <person name="Liu H."/>
            <person name="Luo F."/>
            <person name="Guo L."/>
            <person name="Lv X."/>
            <person name="Deng C."/>
            <person name="Zhou C."/>
            <person name="Fan Y."/>
            <person name="Li X."/>
            <person name="Huang L."/>
            <person name="Hu Y."/>
            <person name="Liang C."/>
            <person name="Hu X."/>
            <person name="Xu J."/>
            <person name="Yu X."/>
        </authorList>
    </citation>
    <scope>NUCLEOTIDE SEQUENCE [LARGE SCALE GENOMIC DNA]</scope>
    <source>
        <strain evidence="2">Henan</strain>
    </source>
</reference>
<evidence type="ECO:0000313" key="3">
    <source>
        <dbReference type="Proteomes" id="UP000008909"/>
    </source>
</evidence>
<feature type="compositionally biased region" description="Basic and acidic residues" evidence="1">
    <location>
        <begin position="30"/>
        <end position="40"/>
    </location>
</feature>
<name>G7YHX9_CLOSI</name>
<feature type="compositionally biased region" description="Polar residues" evidence="1">
    <location>
        <begin position="41"/>
        <end position="51"/>
    </location>
</feature>
<organism evidence="2 3">
    <name type="scientific">Clonorchis sinensis</name>
    <name type="common">Chinese liver fluke</name>
    <dbReference type="NCBI Taxonomy" id="79923"/>
    <lineage>
        <taxon>Eukaryota</taxon>
        <taxon>Metazoa</taxon>
        <taxon>Spiralia</taxon>
        <taxon>Lophotrochozoa</taxon>
        <taxon>Platyhelminthes</taxon>
        <taxon>Trematoda</taxon>
        <taxon>Digenea</taxon>
        <taxon>Opisthorchiida</taxon>
        <taxon>Opisthorchiata</taxon>
        <taxon>Opisthorchiidae</taxon>
        <taxon>Clonorchis</taxon>
    </lineage>
</organism>
<sequence length="617" mass="69535">MHSTTNKTARKKRKQVSTPERKRPVRMFRFNRDAREKTDTSLRSSRNTKNQAAWTKVYEELSLKEYVALSIPGTLAAKKRILVRTVSTQKAYPKIKRISEGRTLEPGQNSSTEEAHNKLPLGGSSADPKLMGNPKKMRHRSLHPRSVKTCLSDRGPVVARDPDSQSHKSDSSVLKIPAYTELVTLIAGDLGVHTKAKRKRLWSNKPRKPRPTEKLLAGFKVQSSAKTSLFGVPPIGTPLGDVSDAEISIDGYSIFRADSKRCRAGGVALYLHAAPPIPIVLSDTTLTPSCDALRIQVQLCGADSLLLGVIYRCPSSSPEDDRFLVQTLEQLSSSYHLTHFLLIVLIKAPLQHSDHCVLMFDFVCYWAGNPETQTRIRNFCHVDILETSSFLEQLKLGPASVEELYRTIVLEIHEANAKFFPKNQDTVRWTKSYLNGCGAFWKTEPNYFFRKINTGDTEGQLAFRKRGNRCKSEIRQWNTRKQAMILDFARKNKKIEAASCGHVLTSSLSDYLEESFIHRFNFTLPLSHLCNTVIVRKSGNFQLDQPNRTMTMSPCVVMKSLQADCQARRTGQPPADQWPMTTKSVELKLWPVKHHGSSQPGQKEVIVPIVRKNFLPS</sequence>
<reference key="2">
    <citation type="submission" date="2011-10" db="EMBL/GenBank/DDBJ databases">
        <title>The genome and transcriptome sequence of Clonorchis sinensis provide insights into the carcinogenic liver fluke.</title>
        <authorList>
            <person name="Wang X."/>
            <person name="Huang Y."/>
            <person name="Chen W."/>
            <person name="Liu H."/>
            <person name="Guo L."/>
            <person name="Chen Y."/>
            <person name="Luo F."/>
            <person name="Zhou W."/>
            <person name="Sun J."/>
            <person name="Mao Q."/>
            <person name="Liang P."/>
            <person name="Zhou C."/>
            <person name="Tian Y."/>
            <person name="Men J."/>
            <person name="Lv X."/>
            <person name="Huang L."/>
            <person name="Zhou J."/>
            <person name="Hu Y."/>
            <person name="Li R."/>
            <person name="Zhang F."/>
            <person name="Lei H."/>
            <person name="Li X."/>
            <person name="Hu X."/>
            <person name="Liang C."/>
            <person name="Xu J."/>
            <person name="Wu Z."/>
            <person name="Yu X."/>
        </authorList>
    </citation>
    <scope>NUCLEOTIDE SEQUENCE</scope>
    <source>
        <strain>Henan</strain>
    </source>
</reference>
<feature type="compositionally biased region" description="Basic residues" evidence="1">
    <location>
        <begin position="135"/>
        <end position="146"/>
    </location>
</feature>
<evidence type="ECO:0000313" key="2">
    <source>
        <dbReference type="EMBL" id="GAA52562.1"/>
    </source>
</evidence>
<feature type="region of interest" description="Disordered" evidence="1">
    <location>
        <begin position="1"/>
        <end position="51"/>
    </location>
</feature>
<evidence type="ECO:0000256" key="1">
    <source>
        <dbReference type="SAM" id="MobiDB-lite"/>
    </source>
</evidence>
<accession>G7YHX9</accession>
<feature type="region of interest" description="Disordered" evidence="1">
    <location>
        <begin position="97"/>
        <end position="170"/>
    </location>
</feature>